<dbReference type="Proteomes" id="UP001233271">
    <property type="component" value="Chromosome 6"/>
</dbReference>
<keyword evidence="2 9" id="KW-0396">Initiation factor</keyword>
<gene>
    <name evidence="11" type="primary">TIF45</name>
    <name evidence="11" type="ORF">CcaverHIS019_0601620</name>
</gene>
<keyword evidence="4 9" id="KW-0694">RNA-binding</keyword>
<dbReference type="GO" id="GO:0000340">
    <property type="term" value="F:RNA 7-methylguanosine cap binding"/>
    <property type="evidence" value="ECO:0007669"/>
    <property type="project" value="TreeGrafter"/>
</dbReference>
<keyword evidence="12" id="KW-1185">Reference proteome</keyword>
<evidence type="ECO:0000256" key="3">
    <source>
        <dbReference type="ARBA" id="ARBA00022845"/>
    </source>
</evidence>
<evidence type="ECO:0000256" key="4">
    <source>
        <dbReference type="ARBA" id="ARBA00022884"/>
    </source>
</evidence>
<dbReference type="InterPro" id="IPR001040">
    <property type="entry name" value="TIF_eIF_4E"/>
</dbReference>
<dbReference type="FunFam" id="3.30.760.10:FF:000011">
    <property type="entry name" value="Eukaryotic translation initiation factor 4E"/>
    <property type="match status" value="1"/>
</dbReference>
<organism evidence="11 12">
    <name type="scientific">Cutaneotrichosporon cavernicola</name>
    <dbReference type="NCBI Taxonomy" id="279322"/>
    <lineage>
        <taxon>Eukaryota</taxon>
        <taxon>Fungi</taxon>
        <taxon>Dikarya</taxon>
        <taxon>Basidiomycota</taxon>
        <taxon>Agaricomycotina</taxon>
        <taxon>Tremellomycetes</taxon>
        <taxon>Trichosporonales</taxon>
        <taxon>Trichosporonaceae</taxon>
        <taxon>Cutaneotrichosporon</taxon>
    </lineage>
</organism>
<evidence type="ECO:0000313" key="12">
    <source>
        <dbReference type="Proteomes" id="UP001233271"/>
    </source>
</evidence>
<dbReference type="PANTHER" id="PTHR11960">
    <property type="entry name" value="EUKARYOTIC TRANSLATION INITIATION FACTOR 4E RELATED"/>
    <property type="match status" value="1"/>
</dbReference>
<evidence type="ECO:0000256" key="8">
    <source>
        <dbReference type="ARBA" id="ARBA00039255"/>
    </source>
</evidence>
<evidence type="ECO:0000256" key="5">
    <source>
        <dbReference type="ARBA" id="ARBA00022917"/>
    </source>
</evidence>
<proteinExistence type="inferred from homology"/>
<feature type="compositionally biased region" description="Basic and acidic residues" evidence="10">
    <location>
        <begin position="27"/>
        <end position="37"/>
    </location>
</feature>
<evidence type="ECO:0000256" key="10">
    <source>
        <dbReference type="SAM" id="MobiDB-lite"/>
    </source>
</evidence>
<name>A0AA48L892_9TREE</name>
<dbReference type="InterPro" id="IPR023398">
    <property type="entry name" value="TIF_eIF4e-like"/>
</dbReference>
<evidence type="ECO:0000256" key="6">
    <source>
        <dbReference type="ARBA" id="ARBA00030245"/>
    </source>
</evidence>
<dbReference type="Pfam" id="PF01652">
    <property type="entry name" value="IF4E"/>
    <property type="match status" value="1"/>
</dbReference>
<dbReference type="GO" id="GO:0006417">
    <property type="term" value="P:regulation of translation"/>
    <property type="evidence" value="ECO:0007669"/>
    <property type="project" value="UniProtKB-KW"/>
</dbReference>
<evidence type="ECO:0000256" key="9">
    <source>
        <dbReference type="RuleBase" id="RU004374"/>
    </source>
</evidence>
<comment type="similarity">
    <text evidence="1 9">Belongs to the eukaryotic initiation factor 4E family.</text>
</comment>
<dbReference type="RefSeq" id="XP_060458968.1">
    <property type="nucleotide sequence ID" value="XM_060602590.1"/>
</dbReference>
<dbReference type="GO" id="GO:0003743">
    <property type="term" value="F:translation initiation factor activity"/>
    <property type="evidence" value="ECO:0007669"/>
    <property type="project" value="UniProtKB-KW"/>
</dbReference>
<keyword evidence="3" id="KW-0810">Translation regulation</keyword>
<dbReference type="KEGG" id="ccac:CcaHIS019_0601620"/>
<feature type="compositionally biased region" description="Acidic residues" evidence="10">
    <location>
        <begin position="38"/>
        <end position="48"/>
    </location>
</feature>
<dbReference type="GO" id="GO:0016281">
    <property type="term" value="C:eukaryotic translation initiation factor 4F complex"/>
    <property type="evidence" value="ECO:0007669"/>
    <property type="project" value="TreeGrafter"/>
</dbReference>
<keyword evidence="5 9" id="KW-0648">Protein biosynthesis</keyword>
<evidence type="ECO:0000256" key="7">
    <source>
        <dbReference type="ARBA" id="ARBA00032656"/>
    </source>
</evidence>
<accession>A0AA48L892</accession>
<sequence length="285" mass="31880">MATTAPAEAMAQNEKVLSDALAAASLSDKDVETKPELEEGEIEEEEDDGNPKTVFDSAARFNLKHPLYAKWTMYFDSLASKATTKTEQTSIPNASAHGGWLDDIRRVMEFDSVEEFWGLYNNIVPPSQLPGKANYYLFKDGIIPAWEDAQNKNGGKWAIQVPRDKSKAQIDQMWLYTMLAAIGETFESGVDGSAPERSDLVTGVIMSCRPGFYRIALWTRDAPDVSLPETDELMKRILTIGRYFKVSVLGYAEDQKLMTGGFQTEILFESHKDSERKGNKNKLTI</sequence>
<evidence type="ECO:0000256" key="1">
    <source>
        <dbReference type="ARBA" id="ARBA00009860"/>
    </source>
</evidence>
<dbReference type="SUPFAM" id="SSF55418">
    <property type="entry name" value="eIF4e-like"/>
    <property type="match status" value="1"/>
</dbReference>
<evidence type="ECO:0000256" key="2">
    <source>
        <dbReference type="ARBA" id="ARBA00022540"/>
    </source>
</evidence>
<dbReference type="AlphaFoldDB" id="A0AA48L892"/>
<dbReference type="EMBL" id="AP028217">
    <property type="protein sequence ID" value="BEI93703.1"/>
    <property type="molecule type" value="Genomic_DNA"/>
</dbReference>
<evidence type="ECO:0000313" key="11">
    <source>
        <dbReference type="EMBL" id="BEI93703.1"/>
    </source>
</evidence>
<dbReference type="PANTHER" id="PTHR11960:SF8">
    <property type="entry name" value="EUKARYOTIC TRANSLATION INITIATION FACTOR 4E1-RELATED"/>
    <property type="match status" value="1"/>
</dbReference>
<protein>
    <recommendedName>
        <fullName evidence="8">Eukaryotic translation initiation factor 4E</fullName>
    </recommendedName>
    <alternativeName>
        <fullName evidence="7">eIF-4F 25 kDa subunit</fullName>
    </alternativeName>
    <alternativeName>
        <fullName evidence="6">mRNA cap-binding protein</fullName>
    </alternativeName>
</protein>
<dbReference type="GeneID" id="85497573"/>
<feature type="region of interest" description="Disordered" evidence="10">
    <location>
        <begin position="24"/>
        <end position="53"/>
    </location>
</feature>
<dbReference type="Gene3D" id="3.30.760.10">
    <property type="entry name" value="RNA Cap, Translation Initiation Factor Eif4e"/>
    <property type="match status" value="1"/>
</dbReference>
<reference evidence="11" key="1">
    <citation type="journal article" date="2023" name="BMC Genomics">
        <title>Chromosome-level genome assemblies of Cutaneotrichosporon spp. (Trichosporonales, Basidiomycota) reveal imbalanced evolution between nucleotide sequences and chromosome synteny.</title>
        <authorList>
            <person name="Kobayashi Y."/>
            <person name="Kayamori A."/>
            <person name="Aoki K."/>
            <person name="Shiwa Y."/>
            <person name="Matsutani M."/>
            <person name="Fujita N."/>
            <person name="Sugita T."/>
            <person name="Iwasaki W."/>
            <person name="Tanaka N."/>
            <person name="Takashima M."/>
        </authorList>
    </citation>
    <scope>NUCLEOTIDE SEQUENCE</scope>
    <source>
        <strain evidence="11">HIS019</strain>
    </source>
</reference>